<reference evidence="3" key="1">
    <citation type="submission" date="2024-04" db="EMBL/GenBank/DDBJ databases">
        <authorList>
            <person name="Shaw F."/>
            <person name="Minotto A."/>
        </authorList>
    </citation>
    <scope>NUCLEOTIDE SEQUENCE [LARGE SCALE GENOMIC DNA]</scope>
</reference>
<evidence type="ECO:0000313" key="2">
    <source>
        <dbReference type="EMBL" id="CAL1699939.1"/>
    </source>
</evidence>
<dbReference type="Proteomes" id="UP001497453">
    <property type="component" value="Chromosome 2"/>
</dbReference>
<organism evidence="2 3">
    <name type="scientific">Somion occarium</name>
    <dbReference type="NCBI Taxonomy" id="3059160"/>
    <lineage>
        <taxon>Eukaryota</taxon>
        <taxon>Fungi</taxon>
        <taxon>Dikarya</taxon>
        <taxon>Basidiomycota</taxon>
        <taxon>Agaricomycotina</taxon>
        <taxon>Agaricomycetes</taxon>
        <taxon>Polyporales</taxon>
        <taxon>Cerrenaceae</taxon>
        <taxon>Somion</taxon>
    </lineage>
</organism>
<keyword evidence="3" id="KW-1185">Reference proteome</keyword>
<accession>A0ABP1CZN5</accession>
<gene>
    <name evidence="2" type="ORF">GFSPODELE1_LOCUS2922</name>
</gene>
<protein>
    <submittedName>
        <fullName evidence="2">Uncharacterized protein</fullName>
    </submittedName>
</protein>
<name>A0ABP1CZN5_9APHY</name>
<proteinExistence type="predicted"/>
<feature type="compositionally biased region" description="Basic residues" evidence="1">
    <location>
        <begin position="1"/>
        <end position="10"/>
    </location>
</feature>
<sequence length="417" mass="46233">MTANAVKRKRSVEIDSKQTSKSKTPRISVTRSSSDTSNTQVLPLPTNLLTLLDFTSLQTQDEISSRFREIAKSVIQDHRLVITHDGKEMEYEVLELEFYLIKPGCHEDPFTHGSDEQKQSGHWYFHRAPRRITTIQTSNRAPTAAGGYRGGTRKGLDLTLGKPVPKVASHFFTSEADEKYDPANEPCGGALLRSLRRLSDGKVISGPSLLVDEILRVSKAVNISELVTTKWNGNTSAFLPPSHDAASRTTTMFLRSIHNAAKSKSKHPRLFNSPRIGLDLSHSSIPIPPNNEISSLKPTLTHPRFMFVSKPYRYFIHPELLTANGRGQTFLGVYQACLAETGLAEDSQDMKRIVRRLVDLVGITEGKVVKYLEDYRIAKEKAQLKPFVGSTGKGVSAAPSSFLSLMGTLESLAEQSR</sequence>
<dbReference type="EMBL" id="OZ037945">
    <property type="protein sequence ID" value="CAL1699939.1"/>
    <property type="molecule type" value="Genomic_DNA"/>
</dbReference>
<feature type="compositionally biased region" description="Polar residues" evidence="1">
    <location>
        <begin position="19"/>
        <end position="40"/>
    </location>
</feature>
<feature type="region of interest" description="Disordered" evidence="1">
    <location>
        <begin position="1"/>
        <end position="40"/>
    </location>
</feature>
<evidence type="ECO:0000313" key="3">
    <source>
        <dbReference type="Proteomes" id="UP001497453"/>
    </source>
</evidence>
<evidence type="ECO:0000256" key="1">
    <source>
        <dbReference type="SAM" id="MobiDB-lite"/>
    </source>
</evidence>